<protein>
    <recommendedName>
        <fullName evidence="3">Restriction endonuclease domain-containing protein</fullName>
    </recommendedName>
</protein>
<name>A0A397A6Y4_APHAT</name>
<organism evidence="1 2">
    <name type="scientific">Aphanomyces astaci</name>
    <name type="common">Crayfish plague agent</name>
    <dbReference type="NCBI Taxonomy" id="112090"/>
    <lineage>
        <taxon>Eukaryota</taxon>
        <taxon>Sar</taxon>
        <taxon>Stramenopiles</taxon>
        <taxon>Oomycota</taxon>
        <taxon>Saprolegniomycetes</taxon>
        <taxon>Saprolegniales</taxon>
        <taxon>Verrucalvaceae</taxon>
        <taxon>Aphanomyces</taxon>
    </lineage>
</organism>
<evidence type="ECO:0000313" key="2">
    <source>
        <dbReference type="Proteomes" id="UP000266239"/>
    </source>
</evidence>
<reference evidence="1 2" key="1">
    <citation type="submission" date="2018-08" db="EMBL/GenBank/DDBJ databases">
        <title>Aphanomyces genome sequencing and annotation.</title>
        <authorList>
            <person name="Minardi D."/>
            <person name="Oidtmann B."/>
            <person name="Van Der Giezen M."/>
            <person name="Studholme D.J."/>
        </authorList>
    </citation>
    <scope>NUCLEOTIDE SEQUENCE [LARGE SCALE GENOMIC DNA]</scope>
    <source>
        <strain evidence="1 2">Yx</strain>
    </source>
</reference>
<evidence type="ECO:0008006" key="3">
    <source>
        <dbReference type="Google" id="ProtNLM"/>
    </source>
</evidence>
<proteinExistence type="predicted"/>
<gene>
    <name evidence="1" type="ORF">DYB25_011916</name>
</gene>
<accession>A0A397A6Y4</accession>
<dbReference type="Proteomes" id="UP000266239">
    <property type="component" value="Unassembled WGS sequence"/>
</dbReference>
<dbReference type="EMBL" id="QUTA01008995">
    <property type="protein sequence ID" value="RHY02084.1"/>
    <property type="molecule type" value="Genomic_DNA"/>
</dbReference>
<dbReference type="VEuPathDB" id="FungiDB:H257_08349"/>
<evidence type="ECO:0000313" key="1">
    <source>
        <dbReference type="EMBL" id="RHY02084.1"/>
    </source>
</evidence>
<sequence length="341" mass="37510">MLAGGSSRAAPRSRHVTIQVTVPTVRSVASDKTPKLSAKIVKDAIASFEDNTASLFRDDNAHLTTPTPPVLVASNVNVVEAQQLFESRVASLATFIPNDATSDIFVIQVPNMEASSAQSGLLRAIAPYMDAHCEFIRGLNENNIIVGPGIHTAPDYVIKPRRLPPFQRDAQTENRMPTPRIIFEIEYSHRNIRQLWVWANQLLADQFVRAVVGILVYHESRSPKFGMLAVLVRRDGGGNVALFDAVSFGTRKLHHSVKTVLSELPFAQGSAFRDLPTPIGNLEHNSSRPMPANWNNLNLFIAVPGEDVFYQAPSPPGVPLSNLNLVIDLWPILEEVTANFI</sequence>
<comment type="caution">
    <text evidence="1">The sequence shown here is derived from an EMBL/GenBank/DDBJ whole genome shotgun (WGS) entry which is preliminary data.</text>
</comment>
<dbReference type="AlphaFoldDB" id="A0A397A6Y4"/>